<dbReference type="Proteomes" id="UP000095192">
    <property type="component" value="Unassembled WGS sequence"/>
</dbReference>
<dbReference type="VEuPathDB" id="ToxoDB:cyc_05561"/>
<keyword evidence="2" id="KW-1185">Reference proteome</keyword>
<evidence type="ECO:0000313" key="1">
    <source>
        <dbReference type="EMBL" id="OEH78127.1"/>
    </source>
</evidence>
<dbReference type="EMBL" id="JROU02000844">
    <property type="protein sequence ID" value="OEH78127.1"/>
    <property type="molecule type" value="Genomic_DNA"/>
</dbReference>
<sequence length="432" mass="49035">MDRPTPVEESTSWKNSTGISFQGDQEYCRYLLHKAVVIGNLDDYRYHVICSSGAKLRSCLLERLQEMREPCMLQSELAIINFYDARKHGDIALTSFYWRVLETMNRTMRMRFEVKNRLSNLEFLMKARFLRREQVKAEYSALVSELQGMANHYISEGSEETAKFHRRVLEIQNTLEAKAHQLEMASNGLQDPDRHGTIRAWRLNRYSLVESMSALSPLAQAIAFPRNNGPSSVSLSTDTGPLPTDGSVSDALSEVSAMDDTEDHLIVRASFDAPYLKGCYALTDLSTAAGWKSEPSCSLPNVNEEETSRSIHASCCTPCPEYRRPTLRDFDQERQYRYLILASFLKNPNHGHLEAHTVVRSGANKDQKGDTLAVSSEPTQDARNNRCVHLYGRRCWTVQRSWQSRNAFLGSVACASHEYGVWCDCDPPHSSR</sequence>
<accession>A0A1D3D3W1</accession>
<name>A0A1D3D3W1_9EIME</name>
<protein>
    <submittedName>
        <fullName evidence="1">Uncharacterized protein</fullName>
    </submittedName>
</protein>
<dbReference type="InParanoid" id="A0A1D3D3W1"/>
<gene>
    <name evidence="1" type="ORF">cyc_05561</name>
</gene>
<reference evidence="1 2" key="1">
    <citation type="journal article" date="2016" name="BMC Genomics">
        <title>Comparative genomics reveals Cyclospora cayetanensis possesses coccidia-like metabolism and invasion components but unique surface antigens.</title>
        <authorList>
            <person name="Liu S."/>
            <person name="Wang L."/>
            <person name="Zheng H."/>
            <person name="Xu Z."/>
            <person name="Roellig D.M."/>
            <person name="Li N."/>
            <person name="Frace M.A."/>
            <person name="Tang K."/>
            <person name="Arrowood M.J."/>
            <person name="Moss D.M."/>
            <person name="Zhang L."/>
            <person name="Feng Y."/>
            <person name="Xiao L."/>
        </authorList>
    </citation>
    <scope>NUCLEOTIDE SEQUENCE [LARGE SCALE GENOMIC DNA]</scope>
    <source>
        <strain evidence="1 2">CHN_HEN01</strain>
    </source>
</reference>
<proteinExistence type="predicted"/>
<evidence type="ECO:0000313" key="2">
    <source>
        <dbReference type="Proteomes" id="UP000095192"/>
    </source>
</evidence>
<organism evidence="1 2">
    <name type="scientific">Cyclospora cayetanensis</name>
    <dbReference type="NCBI Taxonomy" id="88456"/>
    <lineage>
        <taxon>Eukaryota</taxon>
        <taxon>Sar</taxon>
        <taxon>Alveolata</taxon>
        <taxon>Apicomplexa</taxon>
        <taxon>Conoidasida</taxon>
        <taxon>Coccidia</taxon>
        <taxon>Eucoccidiorida</taxon>
        <taxon>Eimeriorina</taxon>
        <taxon>Eimeriidae</taxon>
        <taxon>Cyclospora</taxon>
    </lineage>
</organism>
<dbReference type="AlphaFoldDB" id="A0A1D3D3W1"/>
<comment type="caution">
    <text evidence="1">The sequence shown here is derived from an EMBL/GenBank/DDBJ whole genome shotgun (WGS) entry which is preliminary data.</text>
</comment>